<dbReference type="Proteomes" id="UP001054945">
    <property type="component" value="Unassembled WGS sequence"/>
</dbReference>
<dbReference type="AlphaFoldDB" id="A0AAV4U9T9"/>
<accession>A0AAV4U9T9</accession>
<proteinExistence type="predicted"/>
<gene>
    <name evidence="1" type="ORF">CEXT_230491</name>
</gene>
<sequence>MDFWLKTGQLKGNVNNTAKATTINVKKVWRANPKTAKTSTGFEVDGYSDTISLSQKSGATKTVSMTTGCPKYLSQIIF</sequence>
<name>A0AAV4U9T9_CAEEX</name>
<keyword evidence="2" id="KW-1185">Reference proteome</keyword>
<comment type="caution">
    <text evidence="1">The sequence shown here is derived from an EMBL/GenBank/DDBJ whole genome shotgun (WGS) entry which is preliminary data.</text>
</comment>
<dbReference type="EMBL" id="BPLR01012515">
    <property type="protein sequence ID" value="GIY54470.1"/>
    <property type="molecule type" value="Genomic_DNA"/>
</dbReference>
<protein>
    <submittedName>
        <fullName evidence="1">Uncharacterized protein</fullName>
    </submittedName>
</protein>
<reference evidence="1 2" key="1">
    <citation type="submission" date="2021-06" db="EMBL/GenBank/DDBJ databases">
        <title>Caerostris extrusa draft genome.</title>
        <authorList>
            <person name="Kono N."/>
            <person name="Arakawa K."/>
        </authorList>
    </citation>
    <scope>NUCLEOTIDE SEQUENCE [LARGE SCALE GENOMIC DNA]</scope>
</reference>
<evidence type="ECO:0000313" key="1">
    <source>
        <dbReference type="EMBL" id="GIY54470.1"/>
    </source>
</evidence>
<evidence type="ECO:0000313" key="2">
    <source>
        <dbReference type="Proteomes" id="UP001054945"/>
    </source>
</evidence>
<organism evidence="1 2">
    <name type="scientific">Caerostris extrusa</name>
    <name type="common">Bark spider</name>
    <name type="synonym">Caerostris bankana</name>
    <dbReference type="NCBI Taxonomy" id="172846"/>
    <lineage>
        <taxon>Eukaryota</taxon>
        <taxon>Metazoa</taxon>
        <taxon>Ecdysozoa</taxon>
        <taxon>Arthropoda</taxon>
        <taxon>Chelicerata</taxon>
        <taxon>Arachnida</taxon>
        <taxon>Araneae</taxon>
        <taxon>Araneomorphae</taxon>
        <taxon>Entelegynae</taxon>
        <taxon>Araneoidea</taxon>
        <taxon>Araneidae</taxon>
        <taxon>Caerostris</taxon>
    </lineage>
</organism>